<evidence type="ECO:0000256" key="2">
    <source>
        <dbReference type="ARBA" id="ARBA00008061"/>
    </source>
</evidence>
<proteinExistence type="inferred from homology"/>
<dbReference type="GO" id="GO:0016740">
    <property type="term" value="F:transferase activity"/>
    <property type="evidence" value="ECO:0007669"/>
    <property type="project" value="UniProtKB-KW"/>
</dbReference>
<feature type="domain" description="Glycosyl hydrolase family 13 catalytic" evidence="7">
    <location>
        <begin position="53"/>
        <end position="455"/>
    </location>
</feature>
<keyword evidence="4" id="KW-0732">Signal</keyword>
<evidence type="ECO:0000259" key="7">
    <source>
        <dbReference type="SMART" id="SM00642"/>
    </source>
</evidence>
<evidence type="ECO:0000313" key="9">
    <source>
        <dbReference type="Proteomes" id="UP000068447"/>
    </source>
</evidence>
<evidence type="ECO:0000256" key="6">
    <source>
        <dbReference type="RuleBase" id="RU361134"/>
    </source>
</evidence>
<accession>A0A0U2QK29</accession>
<keyword evidence="3" id="KW-0479">Metal-binding</keyword>
<keyword evidence="6" id="KW-0378">Hydrolase</keyword>
<keyword evidence="6" id="KW-0119">Carbohydrate metabolism</keyword>
<dbReference type="PANTHER" id="PTHR10357">
    <property type="entry name" value="ALPHA-AMYLASE FAMILY MEMBER"/>
    <property type="match status" value="1"/>
</dbReference>
<dbReference type="InterPro" id="IPR006046">
    <property type="entry name" value="Alpha_amylase"/>
</dbReference>
<dbReference type="InterPro" id="IPR017853">
    <property type="entry name" value="GH"/>
</dbReference>
<dbReference type="CDD" id="cd11339">
    <property type="entry name" value="AmyAc_bac_CMD_like_2"/>
    <property type="match status" value="1"/>
</dbReference>
<dbReference type="GO" id="GO:0005975">
    <property type="term" value="P:carbohydrate metabolic process"/>
    <property type="evidence" value="ECO:0007669"/>
    <property type="project" value="InterPro"/>
</dbReference>
<dbReference type="InterPro" id="IPR006047">
    <property type="entry name" value="GH13_cat_dom"/>
</dbReference>
<reference evidence="8 9" key="1">
    <citation type="submission" date="2015-12" db="EMBL/GenBank/DDBJ databases">
        <title>Complete genome of Lacimicrobium alkaliphilum KCTC 32984.</title>
        <authorList>
            <person name="Kim S.-G."/>
            <person name="Lee Y.-J."/>
        </authorList>
    </citation>
    <scope>NUCLEOTIDE SEQUENCE [LARGE SCALE GENOMIC DNA]</scope>
    <source>
        <strain evidence="8 9">YelD216</strain>
    </source>
</reference>
<dbReference type="STRING" id="1526571.AT746_04010"/>
<keyword evidence="9" id="KW-1185">Reference proteome</keyword>
<evidence type="ECO:0000256" key="4">
    <source>
        <dbReference type="ARBA" id="ARBA00022729"/>
    </source>
</evidence>
<dbReference type="PROSITE" id="PS51257">
    <property type="entry name" value="PROKAR_LIPOPROTEIN"/>
    <property type="match status" value="1"/>
</dbReference>
<dbReference type="AlphaFoldDB" id="A0A0U2QK29"/>
<keyword evidence="8" id="KW-0808">Transferase</keyword>
<dbReference type="EC" id="3.2.1.1" evidence="6"/>
<dbReference type="SMART" id="SM00642">
    <property type="entry name" value="Aamy"/>
    <property type="match status" value="1"/>
</dbReference>
<dbReference type="GO" id="GO:0004556">
    <property type="term" value="F:alpha-amylase activity"/>
    <property type="evidence" value="ECO:0007669"/>
    <property type="project" value="UniProtKB-UniRule"/>
</dbReference>
<organism evidence="8 9">
    <name type="scientific">Lacimicrobium alkaliphilum</name>
    <dbReference type="NCBI Taxonomy" id="1526571"/>
    <lineage>
        <taxon>Bacteria</taxon>
        <taxon>Pseudomonadati</taxon>
        <taxon>Pseudomonadota</taxon>
        <taxon>Gammaproteobacteria</taxon>
        <taxon>Alteromonadales</taxon>
        <taxon>Alteromonadaceae</taxon>
        <taxon>Lacimicrobium</taxon>
    </lineage>
</organism>
<dbReference type="Proteomes" id="UP000068447">
    <property type="component" value="Chromosome"/>
</dbReference>
<comment type="cofactor">
    <cofactor evidence="1">
        <name>Ca(2+)</name>
        <dbReference type="ChEBI" id="CHEBI:29108"/>
    </cofactor>
</comment>
<dbReference type="SUPFAM" id="SSF51445">
    <property type="entry name" value="(Trans)glycosidases"/>
    <property type="match status" value="1"/>
</dbReference>
<dbReference type="GO" id="GO:0046872">
    <property type="term" value="F:metal ion binding"/>
    <property type="evidence" value="ECO:0007669"/>
    <property type="project" value="UniProtKB-KW"/>
</dbReference>
<sequence length="566" mass="64273">MTKSYPLLGAVSAAILLLFACKPQTESGHKTLEQQRPEYAGTEHPFASEAVYFLMLDRFVDGDPANNHQDQGGDYPTFDLPLKGEDGCEANVGYMGGDFKGVLDNAEFIRDMGFTAIWMTPIVDNPDQAFAGGEQIDCGGAFKDGGKTGYHGYWGVNFFEVDEHYPSQGLGYKELTSTLRDDFGIKTVLDIVTNHGSPSFTMPKDQPKFGEIYDKQGELIADHQNLPPEELEPDSNPLHEFFHTEPDIMQLSNLNDTHPAVLNYFVEAYSHWIEQGAAAFRIDTIKHVPHHFWKAFSDRIREKHPNFFMFGESFSYDANFIAQHTQPKNGGISVLDFPGQEAMNKVFGDPDSDYGELEEYLYLTHGPYHNPYELTTFYDNHDMQRMQASDEGFIDAHNWLFTSRGIPVIYMGSEMGYMRGTKEHQGNRNYYGQENIEQAKTHPIRDNLARIAKVRQQLPALQRGLQVNLLLEGHRAAFFRVLQNEDIAQTVLVLLNKGDTEADFVISDYLQSGKWQEVFSDQMQQIAQGLEFADKVPAHGVRVWVYDGEIHHPQLTQQLQLLMENR</sequence>
<protein>
    <recommendedName>
        <fullName evidence="6">Alpha-amylase</fullName>
        <ecNumber evidence="6">3.2.1.1</ecNumber>
    </recommendedName>
</protein>
<evidence type="ECO:0000256" key="1">
    <source>
        <dbReference type="ARBA" id="ARBA00001913"/>
    </source>
</evidence>
<comment type="similarity">
    <text evidence="2 5">Belongs to the glycosyl hydrolase 13 family.</text>
</comment>
<dbReference type="Pfam" id="PF00128">
    <property type="entry name" value="Alpha-amylase"/>
    <property type="match status" value="1"/>
</dbReference>
<name>A0A0U2QK29_9ALTE</name>
<dbReference type="Gene3D" id="3.20.20.80">
    <property type="entry name" value="Glycosidases"/>
    <property type="match status" value="1"/>
</dbReference>
<comment type="catalytic activity">
    <reaction evidence="6">
        <text>Endohydrolysis of (1-&gt;4)-alpha-D-glucosidic linkages in polysaccharides containing three or more (1-&gt;4)-alpha-linked D-glucose units.</text>
        <dbReference type="EC" id="3.2.1.1"/>
    </reaction>
</comment>
<gene>
    <name evidence="8" type="ORF">AT746_04010</name>
</gene>
<evidence type="ECO:0000256" key="5">
    <source>
        <dbReference type="RuleBase" id="RU003615"/>
    </source>
</evidence>
<dbReference type="OrthoDB" id="9805159at2"/>
<evidence type="ECO:0000313" key="8">
    <source>
        <dbReference type="EMBL" id="ALS97515.1"/>
    </source>
</evidence>
<dbReference type="EMBL" id="CP013650">
    <property type="protein sequence ID" value="ALS97515.1"/>
    <property type="molecule type" value="Genomic_DNA"/>
</dbReference>
<dbReference type="KEGG" id="lal:AT746_04010"/>
<dbReference type="RefSeq" id="WP_062476743.1">
    <property type="nucleotide sequence ID" value="NZ_CP013650.1"/>
</dbReference>
<dbReference type="PRINTS" id="PR00110">
    <property type="entry name" value="ALPHAAMYLASE"/>
</dbReference>
<keyword evidence="6" id="KW-0326">Glycosidase</keyword>
<dbReference type="PANTHER" id="PTHR10357:SF215">
    <property type="entry name" value="ALPHA-AMYLASE 1"/>
    <property type="match status" value="1"/>
</dbReference>
<evidence type="ECO:0000256" key="3">
    <source>
        <dbReference type="ARBA" id="ARBA00022723"/>
    </source>
</evidence>